<keyword evidence="3" id="KW-1185">Reference proteome</keyword>
<accession>A0ABS8YYD3</accession>
<name>A0ABS8YYD3_9RHOB</name>
<protein>
    <recommendedName>
        <fullName evidence="4">DUF732 domain-containing protein</fullName>
    </recommendedName>
</protein>
<dbReference type="RefSeq" id="WP_233677763.1">
    <property type="nucleotide sequence ID" value="NZ_JAJUOS010000013.1"/>
</dbReference>
<evidence type="ECO:0008006" key="4">
    <source>
        <dbReference type="Google" id="ProtNLM"/>
    </source>
</evidence>
<dbReference type="EMBL" id="JAJUOS010000013">
    <property type="protein sequence ID" value="MCE5974827.1"/>
    <property type="molecule type" value="Genomic_DNA"/>
</dbReference>
<comment type="caution">
    <text evidence="2">The sequence shown here is derived from an EMBL/GenBank/DDBJ whole genome shotgun (WGS) entry which is preliminary data.</text>
</comment>
<keyword evidence="1" id="KW-0812">Transmembrane</keyword>
<gene>
    <name evidence="2" type="ORF">LZA78_15165</name>
</gene>
<evidence type="ECO:0000256" key="1">
    <source>
        <dbReference type="SAM" id="Phobius"/>
    </source>
</evidence>
<evidence type="ECO:0000313" key="2">
    <source>
        <dbReference type="EMBL" id="MCE5974827.1"/>
    </source>
</evidence>
<keyword evidence="1" id="KW-1133">Transmembrane helix</keyword>
<sequence>MQDVKRYAEDRLPRSLVLGGGTLLVAVVAGLFWLVWKSQFAAPAGYLFDTPTQPVEAGYCLAVAQAVGGGGVPVGGPIAEAQDFWIARLRGYTSDMAPPIAAGQAAMARDLGQGDRVWLLDAMEACVRRAITYGAHFRTLD</sequence>
<keyword evidence="1" id="KW-0472">Membrane</keyword>
<reference evidence="2 3" key="1">
    <citation type="submission" date="2021-12" db="EMBL/GenBank/DDBJ databases">
        <title>Sinirhodobacter sp. WL0062 is a bacterium isolated from seawater.</title>
        <authorList>
            <person name="Wang L."/>
            <person name="He W."/>
            <person name="Zhang D.-F."/>
        </authorList>
    </citation>
    <scope>NUCLEOTIDE SEQUENCE [LARGE SCALE GENOMIC DNA]</scope>
    <source>
        <strain evidence="2 3">WL0062</strain>
    </source>
</reference>
<organism evidence="2 3">
    <name type="scientific">Rhodobacter flavimaris</name>
    <dbReference type="NCBI Taxonomy" id="2907145"/>
    <lineage>
        <taxon>Bacteria</taxon>
        <taxon>Pseudomonadati</taxon>
        <taxon>Pseudomonadota</taxon>
        <taxon>Alphaproteobacteria</taxon>
        <taxon>Rhodobacterales</taxon>
        <taxon>Rhodobacter group</taxon>
        <taxon>Rhodobacter</taxon>
    </lineage>
</organism>
<evidence type="ECO:0000313" key="3">
    <source>
        <dbReference type="Proteomes" id="UP001521181"/>
    </source>
</evidence>
<proteinExistence type="predicted"/>
<dbReference type="Proteomes" id="UP001521181">
    <property type="component" value="Unassembled WGS sequence"/>
</dbReference>
<feature type="transmembrane region" description="Helical" evidence="1">
    <location>
        <begin position="12"/>
        <end position="36"/>
    </location>
</feature>